<protein>
    <submittedName>
        <fullName evidence="9">MFS general substrate transporter</fullName>
    </submittedName>
</protein>
<dbReference type="Gene3D" id="1.20.1250.20">
    <property type="entry name" value="MFS general substrate transporter like domains"/>
    <property type="match status" value="1"/>
</dbReference>
<dbReference type="Pfam" id="PF07690">
    <property type="entry name" value="MFS_1"/>
    <property type="match status" value="1"/>
</dbReference>
<feature type="transmembrane region" description="Helical" evidence="7">
    <location>
        <begin position="440"/>
        <end position="463"/>
    </location>
</feature>
<dbReference type="GO" id="GO:0022857">
    <property type="term" value="F:transmembrane transporter activity"/>
    <property type="evidence" value="ECO:0007669"/>
    <property type="project" value="InterPro"/>
</dbReference>
<keyword evidence="3 7" id="KW-0812">Transmembrane</keyword>
<feature type="transmembrane region" description="Helical" evidence="7">
    <location>
        <begin position="145"/>
        <end position="170"/>
    </location>
</feature>
<evidence type="ECO:0000256" key="2">
    <source>
        <dbReference type="ARBA" id="ARBA00022448"/>
    </source>
</evidence>
<feature type="transmembrane region" description="Helical" evidence="7">
    <location>
        <begin position="373"/>
        <end position="396"/>
    </location>
</feature>
<dbReference type="FunFam" id="1.20.1250.20:FF:000064">
    <property type="entry name" value="MFS allantoate transporter"/>
    <property type="match status" value="1"/>
</dbReference>
<name>A0AAD6GFY1_9EURO</name>
<dbReference type="PANTHER" id="PTHR43791:SF103">
    <property type="entry name" value="MAJOR FACILITATOR SUPERFAMILY (MFS) PROFILE DOMAIN-CONTAINING PROTEIN-RELATED"/>
    <property type="match status" value="1"/>
</dbReference>
<dbReference type="Proteomes" id="UP001220324">
    <property type="component" value="Unassembled WGS sequence"/>
</dbReference>
<feature type="transmembrane region" description="Helical" evidence="7">
    <location>
        <begin position="54"/>
        <end position="72"/>
    </location>
</feature>
<dbReference type="AlphaFoldDB" id="A0AAD6GFY1"/>
<dbReference type="InterPro" id="IPR036259">
    <property type="entry name" value="MFS_trans_sf"/>
</dbReference>
<feature type="domain" description="Major facilitator superfamily (MFS) profile" evidence="8">
    <location>
        <begin position="54"/>
        <end position="468"/>
    </location>
</feature>
<evidence type="ECO:0000256" key="1">
    <source>
        <dbReference type="ARBA" id="ARBA00004141"/>
    </source>
</evidence>
<proteinExistence type="inferred from homology"/>
<keyword evidence="10" id="KW-1185">Reference proteome</keyword>
<evidence type="ECO:0000256" key="3">
    <source>
        <dbReference type="ARBA" id="ARBA00022692"/>
    </source>
</evidence>
<organism evidence="9 10">
    <name type="scientific">Penicillium frequentans</name>
    <dbReference type="NCBI Taxonomy" id="3151616"/>
    <lineage>
        <taxon>Eukaryota</taxon>
        <taxon>Fungi</taxon>
        <taxon>Dikarya</taxon>
        <taxon>Ascomycota</taxon>
        <taxon>Pezizomycotina</taxon>
        <taxon>Eurotiomycetes</taxon>
        <taxon>Eurotiomycetidae</taxon>
        <taxon>Eurotiales</taxon>
        <taxon>Aspergillaceae</taxon>
        <taxon>Penicillium</taxon>
    </lineage>
</organism>
<feature type="transmembrane region" description="Helical" evidence="7">
    <location>
        <begin position="213"/>
        <end position="233"/>
    </location>
</feature>
<evidence type="ECO:0000256" key="6">
    <source>
        <dbReference type="ARBA" id="ARBA00037968"/>
    </source>
</evidence>
<evidence type="ECO:0000313" key="10">
    <source>
        <dbReference type="Proteomes" id="UP001220324"/>
    </source>
</evidence>
<comment type="similarity">
    <text evidence="6">Belongs to the major facilitator superfamily. Allantoate permease family.</text>
</comment>
<dbReference type="PROSITE" id="PS50850">
    <property type="entry name" value="MFS"/>
    <property type="match status" value="1"/>
</dbReference>
<dbReference type="EMBL" id="JAQIZZ010000003">
    <property type="protein sequence ID" value="KAJ5546105.1"/>
    <property type="molecule type" value="Genomic_DNA"/>
</dbReference>
<evidence type="ECO:0000259" key="8">
    <source>
        <dbReference type="PROSITE" id="PS50850"/>
    </source>
</evidence>
<feature type="transmembrane region" description="Helical" evidence="7">
    <location>
        <begin position="408"/>
        <end position="428"/>
    </location>
</feature>
<evidence type="ECO:0000256" key="5">
    <source>
        <dbReference type="ARBA" id="ARBA00023136"/>
    </source>
</evidence>
<evidence type="ECO:0000313" key="9">
    <source>
        <dbReference type="EMBL" id="KAJ5546105.1"/>
    </source>
</evidence>
<sequence length="503" mass="55289">MAGIHCNSLAEEVVAEKGIDLSRVKPGIIVGDVLNIHVSEDEDKKVLMKIDLHILPLMGVCYMLQFMDKVTLGYSTNLGLIKDLGLHGSQYSWANSIFFFGYLGMEFAFSYLAVRFPLGKYLATTVVIWGVILACHAATQNFTGLIIARFFLGVMEAAVAPGFSLITGMFYKRSEQPSRMAFWFAGNGAANILSGLVAYGIGNISSPVATWRVLFLILGCVTAAYGVVLLVFLPDSVSKARFLTIEEKDIVLHRTLENKTGFMDDGHFKIPQMLEAFRDPQAWLLFAYQVAVNIPTGGISSFTSIIIDGFGFSMLDSLLLQMPFGVVQLMALAIGACATRYFNNIRVTLMIAMVTVSFIGIILVNFLPSSNSYGRLVGIWMTAAFSANIPMSLSLITSNVGSMTKRSTVSSMLFIAYCTGNIIGPQFFYSSEAPKYPTGLRATLSGLALGVFFLISLLGYYLWENTRRNHTYGFQTEAPEAENIADDFSNLTDMQIKSFRYAI</sequence>
<keyword evidence="4 7" id="KW-1133">Transmembrane helix</keyword>
<evidence type="ECO:0000256" key="4">
    <source>
        <dbReference type="ARBA" id="ARBA00022989"/>
    </source>
</evidence>
<accession>A0AAD6GFY1</accession>
<dbReference type="SUPFAM" id="SSF103473">
    <property type="entry name" value="MFS general substrate transporter"/>
    <property type="match status" value="1"/>
</dbReference>
<keyword evidence="2" id="KW-0813">Transport</keyword>
<dbReference type="InterPro" id="IPR020846">
    <property type="entry name" value="MFS_dom"/>
</dbReference>
<reference evidence="9 10" key="1">
    <citation type="journal article" date="2023" name="IMA Fungus">
        <title>Comparative genomic study of the Penicillium genus elucidates a diverse pangenome and 15 lateral gene transfer events.</title>
        <authorList>
            <person name="Petersen C."/>
            <person name="Sorensen T."/>
            <person name="Nielsen M.R."/>
            <person name="Sondergaard T.E."/>
            <person name="Sorensen J.L."/>
            <person name="Fitzpatrick D.A."/>
            <person name="Frisvad J.C."/>
            <person name="Nielsen K.L."/>
        </authorList>
    </citation>
    <scope>NUCLEOTIDE SEQUENCE [LARGE SCALE GENOMIC DNA]</scope>
    <source>
        <strain evidence="9 10">IBT 35679</strain>
    </source>
</reference>
<feature type="transmembrane region" description="Helical" evidence="7">
    <location>
        <begin position="282"/>
        <end position="307"/>
    </location>
</feature>
<feature type="transmembrane region" description="Helical" evidence="7">
    <location>
        <begin position="319"/>
        <end position="342"/>
    </location>
</feature>
<feature type="transmembrane region" description="Helical" evidence="7">
    <location>
        <begin position="121"/>
        <end position="139"/>
    </location>
</feature>
<comment type="subcellular location">
    <subcellularLocation>
        <location evidence="1">Membrane</location>
        <topology evidence="1">Multi-pass membrane protein</topology>
    </subcellularLocation>
</comment>
<comment type="caution">
    <text evidence="9">The sequence shown here is derived from an EMBL/GenBank/DDBJ whole genome shotgun (WGS) entry which is preliminary data.</text>
</comment>
<gene>
    <name evidence="9" type="ORF">N7494_003690</name>
</gene>
<keyword evidence="5 7" id="KW-0472">Membrane</keyword>
<dbReference type="PANTHER" id="PTHR43791">
    <property type="entry name" value="PERMEASE-RELATED"/>
    <property type="match status" value="1"/>
</dbReference>
<dbReference type="GO" id="GO:0016020">
    <property type="term" value="C:membrane"/>
    <property type="evidence" value="ECO:0007669"/>
    <property type="project" value="UniProtKB-SubCell"/>
</dbReference>
<feature type="transmembrane region" description="Helical" evidence="7">
    <location>
        <begin position="349"/>
        <end position="367"/>
    </location>
</feature>
<dbReference type="InterPro" id="IPR011701">
    <property type="entry name" value="MFS"/>
</dbReference>
<feature type="transmembrane region" description="Helical" evidence="7">
    <location>
        <begin position="92"/>
        <end position="114"/>
    </location>
</feature>
<evidence type="ECO:0000256" key="7">
    <source>
        <dbReference type="SAM" id="Phobius"/>
    </source>
</evidence>
<feature type="transmembrane region" description="Helical" evidence="7">
    <location>
        <begin position="182"/>
        <end position="201"/>
    </location>
</feature>